<reference evidence="2" key="1">
    <citation type="submission" date="2020-05" db="EMBL/GenBank/DDBJ databases">
        <title>Frigoriglobus tundricola gen. nov., sp. nov., a psychrotolerant cellulolytic planctomycete of the family Gemmataceae with two divergent copies of 16S rRNA gene.</title>
        <authorList>
            <person name="Kulichevskaya I.S."/>
            <person name="Ivanova A.A."/>
            <person name="Naumoff D.G."/>
            <person name="Beletsky A.V."/>
            <person name="Rijpstra W.I.C."/>
            <person name="Sinninghe Damste J.S."/>
            <person name="Mardanov A.V."/>
            <person name="Ravin N.V."/>
            <person name="Dedysh S.N."/>
        </authorList>
    </citation>
    <scope>NUCLEOTIDE SEQUENCE [LARGE SCALE GENOMIC DNA]</scope>
    <source>
        <strain evidence="2">PL17</strain>
    </source>
</reference>
<dbReference type="Proteomes" id="UP000503447">
    <property type="component" value="Chromosome"/>
</dbReference>
<proteinExistence type="predicted"/>
<dbReference type="AlphaFoldDB" id="A0A6M5Z512"/>
<organism evidence="1 2">
    <name type="scientific">Frigoriglobus tundricola</name>
    <dbReference type="NCBI Taxonomy" id="2774151"/>
    <lineage>
        <taxon>Bacteria</taxon>
        <taxon>Pseudomonadati</taxon>
        <taxon>Planctomycetota</taxon>
        <taxon>Planctomycetia</taxon>
        <taxon>Gemmatales</taxon>
        <taxon>Gemmataceae</taxon>
        <taxon>Frigoriglobus</taxon>
    </lineage>
</organism>
<keyword evidence="2" id="KW-1185">Reference proteome</keyword>
<protein>
    <submittedName>
        <fullName evidence="1">Uncharacterized protein</fullName>
    </submittedName>
</protein>
<sequence length="109" mass="12589">MLSEPLESADPCEALFGAEVLRIRLDELEDEDLAPIRLDELEVDELTWLDELEEDELTWLDELEEDEPKRLDEIKDDVLPLIGDPLDEGQLQLELDPPAYAVTMTWRVV</sequence>
<dbReference type="EMBL" id="CP053452">
    <property type="protein sequence ID" value="QJX01329.1"/>
    <property type="molecule type" value="Genomic_DNA"/>
</dbReference>
<accession>A0A6M5Z512</accession>
<evidence type="ECO:0000313" key="1">
    <source>
        <dbReference type="EMBL" id="QJX01329.1"/>
    </source>
</evidence>
<name>A0A6M5Z512_9BACT</name>
<evidence type="ECO:0000313" key="2">
    <source>
        <dbReference type="Proteomes" id="UP000503447"/>
    </source>
</evidence>
<dbReference type="KEGG" id="ftj:FTUN_8973"/>
<gene>
    <name evidence="1" type="ORF">FTUN_8973</name>
</gene>